<keyword evidence="1" id="KW-0812">Transmembrane</keyword>
<gene>
    <name evidence="2" type="ORF">ID128_01605</name>
</gene>
<keyword evidence="1" id="KW-1133">Transmembrane helix</keyword>
<dbReference type="AlphaFoldDB" id="A0A7M3U2C8"/>
<dbReference type="Proteomes" id="UP000516514">
    <property type="component" value="Chromosome"/>
</dbReference>
<protein>
    <submittedName>
        <fullName evidence="2">Ankyrin repeat domain-containing protein</fullName>
    </submittedName>
</protein>
<dbReference type="KEGG" id="wms:ID128_01605"/>
<accession>A0A7M3U2C8</accession>
<feature type="transmembrane region" description="Helical" evidence="1">
    <location>
        <begin position="146"/>
        <end position="168"/>
    </location>
</feature>
<dbReference type="RefSeq" id="WP_191111330.1">
    <property type="nucleotide sequence ID" value="NZ_CP061738.1"/>
</dbReference>
<sequence>MAQYEDLFAAAKAGSKDEFVRICKENVAYIAKHRIDENGNPFHIAASKGILLPALKEIIKYLEEDTKRKVEKAEGDKNWGESERLKEELKCNRKYIKDALCDKSYIRDNGRMAVSPLYFLDPAERKEVKKIAGIEGSFICNRKFHLCLYIIGAIACIAALCLSLYFLFLVSQSLALASVATIASGGSTCLLFKACSGIYGLYDESTIVTDPDAMQLFKNGLAPT</sequence>
<feature type="transmembrane region" description="Helical" evidence="1">
    <location>
        <begin position="174"/>
        <end position="192"/>
    </location>
</feature>
<dbReference type="EMBL" id="CP061738">
    <property type="protein sequence ID" value="QOD38563.1"/>
    <property type="molecule type" value="Genomic_DNA"/>
</dbReference>
<evidence type="ECO:0000313" key="2">
    <source>
        <dbReference type="EMBL" id="QOD38563.1"/>
    </source>
</evidence>
<evidence type="ECO:0000313" key="3">
    <source>
        <dbReference type="Proteomes" id="UP000516514"/>
    </source>
</evidence>
<organism evidence="2 3">
    <name type="scientific">Candidatus Wolbachia massiliensis</name>
    <dbReference type="NCBI Taxonomy" id="1845000"/>
    <lineage>
        <taxon>Bacteria</taxon>
        <taxon>Pseudomonadati</taxon>
        <taxon>Pseudomonadota</taxon>
        <taxon>Alphaproteobacteria</taxon>
        <taxon>Rickettsiales</taxon>
        <taxon>Anaplasmataceae</taxon>
        <taxon>Wolbachieae</taxon>
        <taxon>Wolbachia</taxon>
    </lineage>
</organism>
<reference evidence="2 3" key="1">
    <citation type="submission" date="2020-09" db="EMBL/GenBank/DDBJ databases">
        <title>An Earliest Endosymbiont, Wolbachia massiliensis sp. nov., Strain PL13 From the Bed Bug (Cimex hemipterius), Type strain of a New supergroup T.</title>
        <authorList>
            <person name="Laidoudi Y."/>
            <person name="Levasseur A."/>
            <person name="Medkour H."/>
            <person name="Maaloum M."/>
            <person name="BenKhedher M."/>
            <person name="Sambou M."/>
            <person name="Bassene H."/>
            <person name="Davoust B."/>
            <person name="Fenollar F."/>
            <person name="Raoult D."/>
            <person name="Mediannikov O."/>
        </authorList>
    </citation>
    <scope>NUCLEOTIDE SEQUENCE [LARGE SCALE GENOMIC DNA]</scope>
    <source>
        <strain evidence="2 3">PL13</strain>
    </source>
</reference>
<keyword evidence="1" id="KW-0472">Membrane</keyword>
<proteinExistence type="predicted"/>
<keyword evidence="3" id="KW-1185">Reference proteome</keyword>
<evidence type="ECO:0000256" key="1">
    <source>
        <dbReference type="SAM" id="Phobius"/>
    </source>
</evidence>
<name>A0A7M3U2C8_9RICK</name>